<dbReference type="Gene3D" id="2.60.120.430">
    <property type="entry name" value="Galactose-binding lectin"/>
    <property type="match status" value="1"/>
</dbReference>
<name>A0A853R2A8_9VIBR</name>
<evidence type="ECO:0000313" key="6">
    <source>
        <dbReference type="Proteomes" id="UP000094808"/>
    </source>
</evidence>
<evidence type="ECO:0000259" key="2">
    <source>
        <dbReference type="Pfam" id="PF00933"/>
    </source>
</evidence>
<dbReference type="GO" id="GO:0009251">
    <property type="term" value="P:glucan catabolic process"/>
    <property type="evidence" value="ECO:0007669"/>
    <property type="project" value="TreeGrafter"/>
</dbReference>
<proteinExistence type="predicted"/>
<keyword evidence="6" id="KW-1185">Reference proteome</keyword>
<feature type="domain" description="Glycoside hydrolase family 3 C-terminal" evidence="3">
    <location>
        <begin position="424"/>
        <end position="661"/>
    </location>
</feature>
<dbReference type="Pfam" id="PF00933">
    <property type="entry name" value="Glyco_hydro_3"/>
    <property type="match status" value="1"/>
</dbReference>
<dbReference type="InterPro" id="IPR036881">
    <property type="entry name" value="Glyco_hydro_3_C_sf"/>
</dbReference>
<feature type="domain" description="Glycoside hydrolase family 3 N-terminal" evidence="2">
    <location>
        <begin position="43"/>
        <end position="383"/>
    </location>
</feature>
<organism evidence="5 6">
    <name type="scientific">Vibrio ordalii FS-238</name>
    <dbReference type="NCBI Taxonomy" id="617133"/>
    <lineage>
        <taxon>Bacteria</taxon>
        <taxon>Pseudomonadati</taxon>
        <taxon>Pseudomonadota</taxon>
        <taxon>Gammaproteobacteria</taxon>
        <taxon>Vibrionales</taxon>
        <taxon>Vibrionaceae</taxon>
        <taxon>Vibrio</taxon>
    </lineage>
</organism>
<evidence type="ECO:0000256" key="1">
    <source>
        <dbReference type="ARBA" id="ARBA00022801"/>
    </source>
</evidence>
<dbReference type="SUPFAM" id="SSF51445">
    <property type="entry name" value="(Trans)glycosidases"/>
    <property type="match status" value="1"/>
</dbReference>
<dbReference type="RefSeq" id="WP_017044898.1">
    <property type="nucleotide sequence ID" value="NZ_AJYS02000266.1"/>
</dbReference>
<dbReference type="InterPro" id="IPR041443">
    <property type="entry name" value="Exop_C"/>
</dbReference>
<protein>
    <submittedName>
        <fullName evidence="5">1,4-beta-D-glucan glucohydrolase</fullName>
    </submittedName>
</protein>
<dbReference type="EMBL" id="AJYS02000266">
    <property type="protein sequence ID" value="OEE31648.1"/>
    <property type="molecule type" value="Genomic_DNA"/>
</dbReference>
<dbReference type="InterPro" id="IPR002772">
    <property type="entry name" value="Glyco_hydro_3_C"/>
</dbReference>
<evidence type="ECO:0000259" key="4">
    <source>
        <dbReference type="Pfam" id="PF18559"/>
    </source>
</evidence>
<dbReference type="GO" id="GO:0008422">
    <property type="term" value="F:beta-glucosidase activity"/>
    <property type="evidence" value="ECO:0007669"/>
    <property type="project" value="TreeGrafter"/>
</dbReference>
<dbReference type="Gene3D" id="3.20.20.300">
    <property type="entry name" value="Glycoside hydrolase, family 3, N-terminal domain"/>
    <property type="match status" value="1"/>
</dbReference>
<evidence type="ECO:0000313" key="5">
    <source>
        <dbReference type="EMBL" id="OEE31648.1"/>
    </source>
</evidence>
<dbReference type="Pfam" id="PF01915">
    <property type="entry name" value="Glyco_hydro_3_C"/>
    <property type="match status" value="1"/>
</dbReference>
<sequence>MVNKTMTIIKQAPYFDVWPKIESAIKADPEIEQQVARIIGLMTLEEKIGQIIQPEIRDITPQEIIDYKIGTVLNGGGSWPNSNKHAPASEWVAKADEYWFAAEKAYQGRPFHIPFMWGTDAVHGHNNVFGATVFPHNIGLGCARNPALIRKIGRITALEIAATGIDWTFAPTVATPRDLRWGRCYEGYSEDPEVTYVYASEMVAGLQGDAIDLQGEHHVISNVKHWVGDGGTVNGVDRGSNTYSEDLLRNVHAMGYFSGLNAGAQVVMSSFNSWDNQANYDHAPHISGDYNLKIHGSKYLLTDVLKDQMGFDGLVVTDWHGHSEVSKCTDGNATYAINAGNDILMIPIREHWQSAYRQAVSDAKSGVLSQSRIDDAVTRILRVKMRAGLWKKPHPSARALAGQQSLIGCSEHRAIARQAVQQSMVLLKNNKGILPLKRGCKVVLTGSGANDLQKQAGGWNLTWQGDENNLADFPGATTVKMALEAELGIDNVYYDPELTGDWQAGDIAVAVVVFGEDPYSEMMGDIKAWQSLEFSTLKRRYRADSEKIKAFHKRGVKVVSIFFSGRPLFVNEEISLSDAFVAAFLPGSEGRGITDVLVAKENGEVNIDFSGTLSFSWPNKKRSTCVNRIPPHIPNYVVPECEQSPVGEHAPLFEYGYGLNYAEKKQTRDLDNLDLDIDSEEAKWQATRAEHLYGIMATIGDYQLKVSDAEHWMGVDVSRNNVMKLGAVRTKPYNYQQQQDAVEVEILGGGAMVYAQTGLGQAEDFSHYDNAHGVVSFEIKVLRAATEPVYLSLQRAVVPGCLGDIDNVVKVDVSHYFSTINDSFTRVNIACSHFSEQGLSFTHLDTPFSLFTNGECQFVIANICWDTQ</sequence>
<dbReference type="Gene3D" id="3.40.50.1700">
    <property type="entry name" value="Glycoside hydrolase family 3 C-terminal domain"/>
    <property type="match status" value="1"/>
</dbReference>
<dbReference type="Pfam" id="PF18559">
    <property type="entry name" value="Exop_C"/>
    <property type="match status" value="1"/>
</dbReference>
<dbReference type="AlphaFoldDB" id="A0A853R2A8"/>
<dbReference type="PRINTS" id="PR00133">
    <property type="entry name" value="GLHYDRLASE3"/>
</dbReference>
<dbReference type="InterPro" id="IPR051915">
    <property type="entry name" value="Cellulose_Degrad_GH3"/>
</dbReference>
<dbReference type="Proteomes" id="UP000094808">
    <property type="component" value="Unassembled WGS sequence"/>
</dbReference>
<dbReference type="InterPro" id="IPR017853">
    <property type="entry name" value="GH"/>
</dbReference>
<dbReference type="PANTHER" id="PTHR30620">
    <property type="entry name" value="PERIPLASMIC BETA-GLUCOSIDASE-RELATED"/>
    <property type="match status" value="1"/>
</dbReference>
<keyword evidence="1" id="KW-0378">Hydrolase</keyword>
<gene>
    <name evidence="5" type="ORF">A1QS_10600</name>
</gene>
<dbReference type="InterPro" id="IPR036962">
    <property type="entry name" value="Glyco_hydro_3_N_sf"/>
</dbReference>
<accession>A0A853R2A8</accession>
<dbReference type="PANTHER" id="PTHR30620:SF77">
    <property type="entry name" value="LYSOSOMAL BETA GLUCOSIDASE-LIKE"/>
    <property type="match status" value="1"/>
</dbReference>
<comment type="caution">
    <text evidence="5">The sequence shown here is derived from an EMBL/GenBank/DDBJ whole genome shotgun (WGS) entry which is preliminary data.</text>
</comment>
<dbReference type="InterPro" id="IPR001764">
    <property type="entry name" value="Glyco_hydro_3_N"/>
</dbReference>
<reference evidence="5 6" key="1">
    <citation type="journal article" date="2012" name="Science">
        <title>Ecological populations of bacteria act as socially cohesive units of antibiotic production and resistance.</title>
        <authorList>
            <person name="Cordero O.X."/>
            <person name="Wildschutte H."/>
            <person name="Kirkup B."/>
            <person name="Proehl S."/>
            <person name="Ngo L."/>
            <person name="Hussain F."/>
            <person name="Le Roux F."/>
            <person name="Mincer T."/>
            <person name="Polz M.F."/>
        </authorList>
    </citation>
    <scope>NUCLEOTIDE SEQUENCE [LARGE SCALE GENOMIC DNA]</scope>
    <source>
        <strain evidence="5 6">FS-238</strain>
    </source>
</reference>
<feature type="domain" description="ExoP galactose-binding-like" evidence="4">
    <location>
        <begin position="702"/>
        <end position="865"/>
    </location>
</feature>
<dbReference type="SUPFAM" id="SSF52279">
    <property type="entry name" value="Beta-D-glucan exohydrolase, C-terminal domain"/>
    <property type="match status" value="1"/>
</dbReference>
<evidence type="ECO:0000259" key="3">
    <source>
        <dbReference type="Pfam" id="PF01915"/>
    </source>
</evidence>